<dbReference type="GO" id="GO:0015074">
    <property type="term" value="P:DNA integration"/>
    <property type="evidence" value="ECO:0007669"/>
    <property type="project" value="InterPro"/>
</dbReference>
<evidence type="ECO:0000313" key="3">
    <source>
        <dbReference type="EMBL" id="CAI6374999.1"/>
    </source>
</evidence>
<evidence type="ECO:0000259" key="2">
    <source>
        <dbReference type="PROSITE" id="PS51898"/>
    </source>
</evidence>
<dbReference type="GO" id="GO:0006310">
    <property type="term" value="P:DNA recombination"/>
    <property type="evidence" value="ECO:0007669"/>
    <property type="project" value="UniProtKB-KW"/>
</dbReference>
<feature type="domain" description="Tyr recombinase" evidence="2">
    <location>
        <begin position="37"/>
        <end position="226"/>
    </location>
</feature>
<evidence type="ECO:0000256" key="1">
    <source>
        <dbReference type="ARBA" id="ARBA00023172"/>
    </source>
</evidence>
<proteinExistence type="predicted"/>
<dbReference type="EMBL" id="CARXXK010001250">
    <property type="protein sequence ID" value="CAI6374999.1"/>
    <property type="molecule type" value="Genomic_DNA"/>
</dbReference>
<dbReference type="Proteomes" id="UP001160148">
    <property type="component" value="Unassembled WGS sequence"/>
</dbReference>
<dbReference type="SUPFAM" id="SSF56349">
    <property type="entry name" value="DNA breaking-rejoining enzymes"/>
    <property type="match status" value="1"/>
</dbReference>
<organism evidence="3 4">
    <name type="scientific">Macrosiphum euphorbiae</name>
    <name type="common">potato aphid</name>
    <dbReference type="NCBI Taxonomy" id="13131"/>
    <lineage>
        <taxon>Eukaryota</taxon>
        <taxon>Metazoa</taxon>
        <taxon>Ecdysozoa</taxon>
        <taxon>Arthropoda</taxon>
        <taxon>Hexapoda</taxon>
        <taxon>Insecta</taxon>
        <taxon>Pterygota</taxon>
        <taxon>Neoptera</taxon>
        <taxon>Paraneoptera</taxon>
        <taxon>Hemiptera</taxon>
        <taxon>Sternorrhyncha</taxon>
        <taxon>Aphidomorpha</taxon>
        <taxon>Aphidoidea</taxon>
        <taxon>Aphididae</taxon>
        <taxon>Macrosiphini</taxon>
        <taxon>Macrosiphum</taxon>
    </lineage>
</organism>
<comment type="caution">
    <text evidence="3">The sequence shown here is derived from an EMBL/GenBank/DDBJ whole genome shotgun (WGS) entry which is preliminary data.</text>
</comment>
<gene>
    <name evidence="3" type="ORF">MEUPH1_LOCUS28555</name>
</gene>
<name>A0AAV0Y261_9HEMI</name>
<sequence length="260" mass="29312">MNTVNRYLKLLTKHGLFGDGEKITYLKPELAVFSTQKHTRIVDKDTYIKFINYMNGSLSKFNAPLLFSFYTGLRTTEILQITTYQLHQLIVRSSVVDVKRKNTSVKKTSILWTPIYTSHLLKFIDAMADLYKIEISAFLSSKIDVRLFNLSPSTLVNRMSAVFVASTGTGLPHGFGVHGNRTTVSSIMYDSAPNLVAVQKYLQHSHLSSTHRYVRADVKTLAKQFDRITQEHFKDVIGILHLDSDDGGGGGNKKHDVINK</sequence>
<keyword evidence="1" id="KW-0233">DNA recombination</keyword>
<dbReference type="InterPro" id="IPR002104">
    <property type="entry name" value="Integrase_catalytic"/>
</dbReference>
<dbReference type="Pfam" id="PF00589">
    <property type="entry name" value="Phage_integrase"/>
    <property type="match status" value="1"/>
</dbReference>
<evidence type="ECO:0000313" key="4">
    <source>
        <dbReference type="Proteomes" id="UP001160148"/>
    </source>
</evidence>
<reference evidence="3 4" key="1">
    <citation type="submission" date="2023-01" db="EMBL/GenBank/DDBJ databases">
        <authorList>
            <person name="Whitehead M."/>
        </authorList>
    </citation>
    <scope>NUCLEOTIDE SEQUENCE [LARGE SCALE GENOMIC DNA]</scope>
</reference>
<dbReference type="InterPro" id="IPR013762">
    <property type="entry name" value="Integrase-like_cat_sf"/>
</dbReference>
<dbReference type="InterPro" id="IPR011010">
    <property type="entry name" value="DNA_brk_join_enz"/>
</dbReference>
<dbReference type="AlphaFoldDB" id="A0AAV0Y261"/>
<accession>A0AAV0Y261</accession>
<dbReference type="Gene3D" id="1.10.443.10">
    <property type="entry name" value="Intergrase catalytic core"/>
    <property type="match status" value="1"/>
</dbReference>
<protein>
    <recommendedName>
        <fullName evidence="2">Tyr recombinase domain-containing protein</fullName>
    </recommendedName>
</protein>
<keyword evidence="4" id="KW-1185">Reference proteome</keyword>
<dbReference type="PROSITE" id="PS51898">
    <property type="entry name" value="TYR_RECOMBINASE"/>
    <property type="match status" value="1"/>
</dbReference>
<dbReference type="GO" id="GO:0003677">
    <property type="term" value="F:DNA binding"/>
    <property type="evidence" value="ECO:0007669"/>
    <property type="project" value="InterPro"/>
</dbReference>